<accession>U2LRW5</accession>
<gene>
    <name evidence="1" type="ORF">RUMCAL_02484</name>
</gene>
<dbReference type="RefSeq" id="WP_021680651.1">
    <property type="nucleotide sequence ID" value="NZ_KI260296.1"/>
</dbReference>
<dbReference type="EMBL" id="AWVF01000297">
    <property type="protein sequence ID" value="ERJ92204.1"/>
    <property type="molecule type" value="Genomic_DNA"/>
</dbReference>
<sequence length="156" mass="17660">MGFFSKLGEKIDKGISWIGQQLKKFATLAADFFRRVKDGIRKFAMIIGKFFSLLAKWLDTAIKYVEATFHVIVSGVQTFLKKVGNEYQQLSYNYTRQDDGTFLKNTVIKQTFVSEDEIPADIREQALKLADGKMVDITETAAEREEEACTQLGLSA</sequence>
<comment type="caution">
    <text evidence="1">The sequence shown here is derived from an EMBL/GenBank/DDBJ whole genome shotgun (WGS) entry which is preliminary data.</text>
</comment>
<reference evidence="1 2" key="1">
    <citation type="submission" date="2013-07" db="EMBL/GenBank/DDBJ databases">
        <authorList>
            <person name="Weinstock G."/>
            <person name="Sodergren E."/>
            <person name="Wylie T."/>
            <person name="Fulton L."/>
            <person name="Fulton R."/>
            <person name="Fronick C."/>
            <person name="O'Laughlin M."/>
            <person name="Godfrey J."/>
            <person name="Miner T."/>
            <person name="Herter B."/>
            <person name="Appelbaum E."/>
            <person name="Cordes M."/>
            <person name="Lek S."/>
            <person name="Wollam A."/>
            <person name="Pepin K.H."/>
            <person name="Palsikar V.B."/>
            <person name="Mitreva M."/>
            <person name="Wilson R.K."/>
        </authorList>
    </citation>
    <scope>NUCLEOTIDE SEQUENCE [LARGE SCALE GENOMIC DNA]</scope>
    <source>
        <strain evidence="1 2">ATCC 27760</strain>
    </source>
</reference>
<name>U2LRW5_9FIRM</name>
<dbReference type="AlphaFoldDB" id="U2LRW5"/>
<dbReference type="HOGENOM" id="CLU_1685308_0_0_9"/>
<evidence type="ECO:0000313" key="1">
    <source>
        <dbReference type="EMBL" id="ERJ92204.1"/>
    </source>
</evidence>
<organism evidence="1 2">
    <name type="scientific">Ruminococcus callidus ATCC 27760</name>
    <dbReference type="NCBI Taxonomy" id="411473"/>
    <lineage>
        <taxon>Bacteria</taxon>
        <taxon>Bacillati</taxon>
        <taxon>Bacillota</taxon>
        <taxon>Clostridia</taxon>
        <taxon>Eubacteriales</taxon>
        <taxon>Oscillospiraceae</taxon>
        <taxon>Ruminococcus</taxon>
    </lineage>
</organism>
<evidence type="ECO:0000313" key="2">
    <source>
        <dbReference type="Proteomes" id="UP000016662"/>
    </source>
</evidence>
<proteinExistence type="predicted"/>
<dbReference type="STRING" id="411473.RUMCAL_02484"/>
<dbReference type="PATRIC" id="fig|411473.3.peg.2077"/>
<dbReference type="Proteomes" id="UP000016662">
    <property type="component" value="Unassembled WGS sequence"/>
</dbReference>
<protein>
    <submittedName>
        <fullName evidence="1">Uncharacterized protein</fullName>
    </submittedName>
</protein>
<keyword evidence="2" id="KW-1185">Reference proteome</keyword>
<dbReference type="GeneID" id="93693896"/>